<protein>
    <submittedName>
        <fullName evidence="2">Helix-turn-helix domain protein</fullName>
    </submittedName>
</protein>
<reference evidence="2 3" key="1">
    <citation type="journal article" date="2015" name="Genome Announc.">
        <title>Complete Genome Sequencing of Stenotrophomonas acidaminiphila ZAC14D2_NAIMI4_2, a Multidrug-Resistant Strain Isolated from Sediments of a Polluted River in Mexico, Uncovers New Antibiotic Resistance Genes and a Novel Class-II Lasso Peptide Biosynthesis Gene Cluster.</title>
        <authorList>
            <person name="Vinuesa P."/>
            <person name="Ochoa-Sanchez L.E."/>
        </authorList>
    </citation>
    <scope>NUCLEOTIDE SEQUENCE [LARGE SCALE GENOMIC DNA]</scope>
    <source>
        <strain evidence="2 3">ZAC14D2_NAIMI4_2</strain>
    </source>
</reference>
<dbReference type="PROSITE" id="PS50943">
    <property type="entry name" value="HTH_CROC1"/>
    <property type="match status" value="1"/>
</dbReference>
<dbReference type="Gene3D" id="1.10.260.40">
    <property type="entry name" value="lambda repressor-like DNA-binding domains"/>
    <property type="match status" value="1"/>
</dbReference>
<dbReference type="Pfam" id="PF13560">
    <property type="entry name" value="HTH_31"/>
    <property type="match status" value="1"/>
</dbReference>
<keyword evidence="3" id="KW-1185">Reference proteome</keyword>
<evidence type="ECO:0000259" key="1">
    <source>
        <dbReference type="PROSITE" id="PS50943"/>
    </source>
</evidence>
<evidence type="ECO:0000313" key="3">
    <source>
        <dbReference type="Proteomes" id="UP000061010"/>
    </source>
</evidence>
<dbReference type="GO" id="GO:0003677">
    <property type="term" value="F:DNA binding"/>
    <property type="evidence" value="ECO:0007669"/>
    <property type="project" value="InterPro"/>
</dbReference>
<sequence length="143" mass="14830">MDSGARLKAERNRLGMSQEAFGGACGVAKNAQVNYEAGKRRPDSDYLAAAARLGADVLYIVTGVSSPAGAIEQQLLERFRAATPELQRASLAVLGVAAVAQPAAPSFVGAAGDNHGQIVQGGTLQQDHVSFNVGPKKRGSRRA</sequence>
<organism evidence="2 3">
    <name type="scientific">Stenotrophomonas acidaminiphila</name>
    <dbReference type="NCBI Taxonomy" id="128780"/>
    <lineage>
        <taxon>Bacteria</taxon>
        <taxon>Pseudomonadati</taxon>
        <taxon>Pseudomonadota</taxon>
        <taxon>Gammaproteobacteria</taxon>
        <taxon>Lysobacterales</taxon>
        <taxon>Lysobacteraceae</taxon>
        <taxon>Stenotrophomonas</taxon>
    </lineage>
</organism>
<feature type="domain" description="HTH cro/C1-type" evidence="1">
    <location>
        <begin position="7"/>
        <end position="60"/>
    </location>
</feature>
<dbReference type="KEGG" id="sacz:AOT14_34100"/>
<dbReference type="InterPro" id="IPR010982">
    <property type="entry name" value="Lambda_DNA-bd_dom_sf"/>
</dbReference>
<dbReference type="SMART" id="SM00530">
    <property type="entry name" value="HTH_XRE"/>
    <property type="match status" value="1"/>
</dbReference>
<dbReference type="PATRIC" id="fig|128780.6.peg.3454"/>
<gene>
    <name evidence="2" type="ORF">AOT14_34100</name>
</gene>
<dbReference type="CDD" id="cd00093">
    <property type="entry name" value="HTH_XRE"/>
    <property type="match status" value="1"/>
</dbReference>
<accession>A0A0S1B447</accession>
<dbReference type="AlphaFoldDB" id="A0A0S1B447"/>
<evidence type="ECO:0000313" key="2">
    <source>
        <dbReference type="EMBL" id="ALJ29750.1"/>
    </source>
</evidence>
<dbReference type="Proteomes" id="UP000061010">
    <property type="component" value="Chromosome"/>
</dbReference>
<dbReference type="InterPro" id="IPR001387">
    <property type="entry name" value="Cro/C1-type_HTH"/>
</dbReference>
<dbReference type="SUPFAM" id="SSF47413">
    <property type="entry name" value="lambda repressor-like DNA-binding domains"/>
    <property type="match status" value="1"/>
</dbReference>
<name>A0A0S1B447_9GAMM</name>
<dbReference type="OrthoDB" id="3196789at2"/>
<proteinExistence type="predicted"/>
<dbReference type="EMBL" id="CP012900">
    <property type="protein sequence ID" value="ALJ29750.1"/>
    <property type="molecule type" value="Genomic_DNA"/>
</dbReference>